<dbReference type="PANTHER" id="PTHR23025:SF3">
    <property type="entry name" value="HORMONE-SENSITIVE LIPASE"/>
    <property type="match status" value="1"/>
</dbReference>
<keyword evidence="3" id="KW-1185">Reference proteome</keyword>
<gene>
    <name evidence="2" type="ORF">IV54_GL000846</name>
</gene>
<dbReference type="GO" id="GO:0004806">
    <property type="term" value="F:triacylglycerol lipase activity"/>
    <property type="evidence" value="ECO:0007669"/>
    <property type="project" value="TreeGrafter"/>
</dbReference>
<dbReference type="InterPro" id="IPR029058">
    <property type="entry name" value="AB_hydrolase_fold"/>
</dbReference>
<dbReference type="Gene3D" id="3.40.50.1820">
    <property type="entry name" value="alpha/beta hydrolase"/>
    <property type="match status" value="1"/>
</dbReference>
<dbReference type="EMBL" id="JQCA01000024">
    <property type="protein sequence ID" value="KRO04821.1"/>
    <property type="molecule type" value="Genomic_DNA"/>
</dbReference>
<dbReference type="GO" id="GO:0004771">
    <property type="term" value="F:sterol ester esterase activity"/>
    <property type="evidence" value="ECO:0007669"/>
    <property type="project" value="TreeGrafter"/>
</dbReference>
<evidence type="ECO:0000313" key="3">
    <source>
        <dbReference type="Proteomes" id="UP000051906"/>
    </source>
</evidence>
<accession>A0A0R2LSY9</accession>
<dbReference type="PANTHER" id="PTHR23025">
    <property type="entry name" value="TRIACYLGLYCEROL LIPASE"/>
    <property type="match status" value="1"/>
</dbReference>
<dbReference type="AlphaFoldDB" id="A0A0R2LSY9"/>
<dbReference type="GO" id="GO:0005829">
    <property type="term" value="C:cytosol"/>
    <property type="evidence" value="ECO:0007669"/>
    <property type="project" value="TreeGrafter"/>
</dbReference>
<name>A0A0R2LSY9_9LACO</name>
<proteinExistence type="predicted"/>
<feature type="domain" description="Alpha/beta hydrolase fold-3" evidence="1">
    <location>
        <begin position="58"/>
        <end position="178"/>
    </location>
</feature>
<protein>
    <recommendedName>
        <fullName evidence="1">Alpha/beta hydrolase fold-3 domain-containing protein</fullName>
    </recommendedName>
</protein>
<evidence type="ECO:0000259" key="1">
    <source>
        <dbReference type="Pfam" id="PF07859"/>
    </source>
</evidence>
<organism evidence="2 3">
    <name type="scientific">Levilactobacillus paucivorans</name>
    <dbReference type="NCBI Taxonomy" id="616990"/>
    <lineage>
        <taxon>Bacteria</taxon>
        <taxon>Bacillati</taxon>
        <taxon>Bacillota</taxon>
        <taxon>Bacilli</taxon>
        <taxon>Lactobacillales</taxon>
        <taxon>Lactobacillaceae</taxon>
        <taxon>Levilactobacillus</taxon>
    </lineage>
</organism>
<comment type="caution">
    <text evidence="2">The sequence shown here is derived from an EMBL/GenBank/DDBJ whole genome shotgun (WGS) entry which is preliminary data.</text>
</comment>
<sequence length="201" mass="22602">MNEAEQERTDHAKKTRVISPEHWQSERVRKEVFTDSHQNQSTVIIHEPNYVPAKGLIIDFHGSGFVHLHNDNDTYFCKRIGNATDYTVLDFDYPLAPEHPFPAALDACDQFVQHVQANYQDYCEDPQQQLVLIGHSAGGNLVIGTQMRALSRQQPVATLAILDYPALDLDTDPDDKSYPEGPSFPPKSPSVLTVSIGPMFR</sequence>
<dbReference type="STRING" id="616990.IV54_GL000846"/>
<dbReference type="Proteomes" id="UP000051906">
    <property type="component" value="Unassembled WGS sequence"/>
</dbReference>
<dbReference type="Pfam" id="PF07859">
    <property type="entry name" value="Abhydrolase_3"/>
    <property type="match status" value="1"/>
</dbReference>
<reference evidence="2 3" key="1">
    <citation type="journal article" date="2015" name="Genome Announc.">
        <title>Expanding the biotechnology potential of lactobacilli through comparative genomics of 213 strains and associated genera.</title>
        <authorList>
            <person name="Sun Z."/>
            <person name="Harris H.M."/>
            <person name="McCann A."/>
            <person name="Guo C."/>
            <person name="Argimon S."/>
            <person name="Zhang W."/>
            <person name="Yang X."/>
            <person name="Jeffery I.B."/>
            <person name="Cooney J.C."/>
            <person name="Kagawa T.F."/>
            <person name="Liu W."/>
            <person name="Song Y."/>
            <person name="Salvetti E."/>
            <person name="Wrobel A."/>
            <person name="Rasinkangas P."/>
            <person name="Parkhill J."/>
            <person name="Rea M.C."/>
            <person name="O'Sullivan O."/>
            <person name="Ritari J."/>
            <person name="Douillard F.P."/>
            <person name="Paul Ross R."/>
            <person name="Yang R."/>
            <person name="Briner A.E."/>
            <person name="Felis G.E."/>
            <person name="de Vos W.M."/>
            <person name="Barrangou R."/>
            <person name="Klaenhammer T.R."/>
            <person name="Caufield P.W."/>
            <person name="Cui Y."/>
            <person name="Zhang H."/>
            <person name="O'Toole P.W."/>
        </authorList>
    </citation>
    <scope>NUCLEOTIDE SEQUENCE [LARGE SCALE GENOMIC DNA]</scope>
    <source>
        <strain evidence="2 3">DSM 22467</strain>
    </source>
</reference>
<dbReference type="GO" id="GO:0019433">
    <property type="term" value="P:triglyceride catabolic process"/>
    <property type="evidence" value="ECO:0007669"/>
    <property type="project" value="TreeGrafter"/>
</dbReference>
<evidence type="ECO:0000313" key="2">
    <source>
        <dbReference type="EMBL" id="KRO04821.1"/>
    </source>
</evidence>
<dbReference type="PATRIC" id="fig|616990.3.peg.921"/>
<dbReference type="InterPro" id="IPR013094">
    <property type="entry name" value="AB_hydrolase_3"/>
</dbReference>
<dbReference type="OrthoDB" id="9815425at2"/>
<dbReference type="RefSeq" id="WP_057877691.1">
    <property type="nucleotide sequence ID" value="NZ_JQCA01000024.1"/>
</dbReference>
<dbReference type="SUPFAM" id="SSF53474">
    <property type="entry name" value="alpha/beta-Hydrolases"/>
    <property type="match status" value="1"/>
</dbReference>